<dbReference type="GO" id="GO:0006081">
    <property type="term" value="P:aldehyde metabolic process"/>
    <property type="evidence" value="ECO:0007669"/>
    <property type="project" value="InterPro"/>
</dbReference>
<comment type="caution">
    <text evidence="10">The sequence shown here is derived from an EMBL/GenBank/DDBJ whole genome shotgun (WGS) entry which is preliminary data.</text>
</comment>
<evidence type="ECO:0000256" key="7">
    <source>
        <dbReference type="RuleBase" id="RU003345"/>
    </source>
</evidence>
<evidence type="ECO:0000256" key="6">
    <source>
        <dbReference type="PROSITE-ProRule" id="PRU10007"/>
    </source>
</evidence>
<dbReference type="GO" id="GO:0005737">
    <property type="term" value="C:cytoplasm"/>
    <property type="evidence" value="ECO:0007669"/>
    <property type="project" value="TreeGrafter"/>
</dbReference>
<sequence length="495" mass="54081">MQPFTSRPARPAPTPPGPASVTQRDTSPAALRELFDLQRSERWHAARTTATERSELLSRLRATVKANRVRIAAALAQDLGKSRAEAEITEIHPLLDELRATRRHLGEWMKPRRVQGAPNLGLGRSEVQFEARGVTLILSPWNYPLNLCLAPLVGALAAGNTAILKPSEKAPATARIIREIVTQTFPPSLVAVVEGDAQVAQDLLALPFDHVFFTGSPAVGRKVMTAAAQTLASVTLELGGKSPVIVDESADLNVAARRVAWGKFLNAGQTCVAPDHVYVHERVAQDFTARLVTATEALYGGPVWQRVGGEYGRMVDEGSVARLRRLTQGSVAQGATLHYGGTFDEARRYVSPTVLTGVQEDMPVMAEELFGPVLPVITYRNLQDPLERIRTREKPLALYLFSSDAATERVIRTETSSGSLVVNGTVVQFVHPHLPFGGVGPSGQGNYHGEYSFRAFSHERAVLHEPLHSPSKSLFPPYGRLLPRFTSWALRKLNE</sequence>
<reference evidence="10" key="2">
    <citation type="submission" date="2020-09" db="EMBL/GenBank/DDBJ databases">
        <authorList>
            <person name="Sun Q."/>
            <person name="Ohkuma M."/>
        </authorList>
    </citation>
    <scope>NUCLEOTIDE SEQUENCE</scope>
    <source>
        <strain evidence="10">JCM 14371</strain>
    </source>
</reference>
<dbReference type="PANTHER" id="PTHR43570">
    <property type="entry name" value="ALDEHYDE DEHYDROGENASE"/>
    <property type="match status" value="1"/>
</dbReference>
<dbReference type="PIRSF" id="PIRSF036492">
    <property type="entry name" value="ALDH"/>
    <property type="match status" value="1"/>
</dbReference>
<name>A0A917PCR1_9DEIO</name>
<dbReference type="InterPro" id="IPR016161">
    <property type="entry name" value="Ald_DH/histidinol_DH"/>
</dbReference>
<dbReference type="Proteomes" id="UP000635726">
    <property type="component" value="Unassembled WGS sequence"/>
</dbReference>
<dbReference type="InterPro" id="IPR015590">
    <property type="entry name" value="Aldehyde_DH_dom"/>
</dbReference>
<evidence type="ECO:0000256" key="8">
    <source>
        <dbReference type="SAM" id="MobiDB-lite"/>
    </source>
</evidence>
<feature type="active site" evidence="5">
    <location>
        <position position="271"/>
    </location>
</feature>
<keyword evidence="11" id="KW-1185">Reference proteome</keyword>
<protein>
    <recommendedName>
        <fullName evidence="4">Aldehyde dehydrogenase</fullName>
    </recommendedName>
</protein>
<keyword evidence="3" id="KW-0520">NAD</keyword>
<dbReference type="InterPro" id="IPR016163">
    <property type="entry name" value="Ald_DH_C"/>
</dbReference>
<comment type="similarity">
    <text evidence="1 4 7">Belongs to the aldehyde dehydrogenase family.</text>
</comment>
<dbReference type="GO" id="GO:0004029">
    <property type="term" value="F:aldehyde dehydrogenase (NAD+) activity"/>
    <property type="evidence" value="ECO:0007669"/>
    <property type="project" value="TreeGrafter"/>
</dbReference>
<dbReference type="PROSITE" id="PS00070">
    <property type="entry name" value="ALDEHYDE_DEHYDR_CYS"/>
    <property type="match status" value="1"/>
</dbReference>
<dbReference type="InterPro" id="IPR016162">
    <property type="entry name" value="Ald_DH_N"/>
</dbReference>
<gene>
    <name evidence="10" type="primary">putA</name>
    <name evidence="10" type="ORF">GCM10008939_13980</name>
</gene>
<dbReference type="FunFam" id="3.40.309.10:FF:000003">
    <property type="entry name" value="Aldehyde dehydrogenase"/>
    <property type="match status" value="1"/>
</dbReference>
<dbReference type="EMBL" id="BMOE01000003">
    <property type="protein sequence ID" value="GGJ70759.1"/>
    <property type="molecule type" value="Genomic_DNA"/>
</dbReference>
<dbReference type="InterPro" id="IPR016160">
    <property type="entry name" value="Ald_DH_CS_CYS"/>
</dbReference>
<keyword evidence="2 4" id="KW-0560">Oxidoreductase</keyword>
<evidence type="ECO:0000313" key="11">
    <source>
        <dbReference type="Proteomes" id="UP000635726"/>
    </source>
</evidence>
<evidence type="ECO:0000256" key="5">
    <source>
        <dbReference type="PIRSR" id="PIRSR036492-1"/>
    </source>
</evidence>
<dbReference type="Pfam" id="PF00171">
    <property type="entry name" value="Aldedh"/>
    <property type="match status" value="1"/>
</dbReference>
<dbReference type="Gene3D" id="3.40.309.10">
    <property type="entry name" value="Aldehyde Dehydrogenase, Chain A, domain 2"/>
    <property type="match status" value="1"/>
</dbReference>
<accession>A0A917PCR1</accession>
<feature type="domain" description="Aldehyde dehydrogenase" evidence="9">
    <location>
        <begin position="45"/>
        <end position="461"/>
    </location>
</feature>
<dbReference type="SUPFAM" id="SSF53720">
    <property type="entry name" value="ALDH-like"/>
    <property type="match status" value="1"/>
</dbReference>
<dbReference type="InterPro" id="IPR029510">
    <property type="entry name" value="Ald_DH_CS_GLU"/>
</dbReference>
<proteinExistence type="inferred from homology"/>
<dbReference type="RefSeq" id="WP_188961551.1">
    <property type="nucleotide sequence ID" value="NZ_BMOE01000003.1"/>
</dbReference>
<dbReference type="PANTHER" id="PTHR43570:SF20">
    <property type="entry name" value="ALDEHYDE DEHYDROGENASE ALDX-RELATED"/>
    <property type="match status" value="1"/>
</dbReference>
<feature type="active site" evidence="5 6">
    <location>
        <position position="237"/>
    </location>
</feature>
<dbReference type="FunFam" id="3.40.605.10:FF:000004">
    <property type="entry name" value="Aldehyde dehydrogenase"/>
    <property type="match status" value="1"/>
</dbReference>
<evidence type="ECO:0000256" key="4">
    <source>
        <dbReference type="PIRNR" id="PIRNR036492"/>
    </source>
</evidence>
<dbReference type="Gene3D" id="3.40.605.10">
    <property type="entry name" value="Aldehyde Dehydrogenase, Chain A, domain 1"/>
    <property type="match status" value="1"/>
</dbReference>
<evidence type="ECO:0000313" key="10">
    <source>
        <dbReference type="EMBL" id="GGJ70759.1"/>
    </source>
</evidence>
<reference evidence="10" key="1">
    <citation type="journal article" date="2014" name="Int. J. Syst. Evol. Microbiol.">
        <title>Complete genome sequence of Corynebacterium casei LMG S-19264T (=DSM 44701T), isolated from a smear-ripened cheese.</title>
        <authorList>
            <consortium name="US DOE Joint Genome Institute (JGI-PGF)"/>
            <person name="Walter F."/>
            <person name="Albersmeier A."/>
            <person name="Kalinowski J."/>
            <person name="Ruckert C."/>
        </authorList>
    </citation>
    <scope>NUCLEOTIDE SEQUENCE</scope>
    <source>
        <strain evidence="10">JCM 14371</strain>
    </source>
</reference>
<organism evidence="10 11">
    <name type="scientific">Deinococcus aquiradiocola</name>
    <dbReference type="NCBI Taxonomy" id="393059"/>
    <lineage>
        <taxon>Bacteria</taxon>
        <taxon>Thermotogati</taxon>
        <taxon>Deinococcota</taxon>
        <taxon>Deinococci</taxon>
        <taxon>Deinococcales</taxon>
        <taxon>Deinococcaceae</taxon>
        <taxon>Deinococcus</taxon>
    </lineage>
</organism>
<dbReference type="AlphaFoldDB" id="A0A917PCR1"/>
<evidence type="ECO:0000256" key="2">
    <source>
        <dbReference type="ARBA" id="ARBA00023002"/>
    </source>
</evidence>
<evidence type="ECO:0000259" key="9">
    <source>
        <dbReference type="Pfam" id="PF00171"/>
    </source>
</evidence>
<feature type="region of interest" description="Disordered" evidence="8">
    <location>
        <begin position="1"/>
        <end position="26"/>
    </location>
</feature>
<evidence type="ECO:0000256" key="3">
    <source>
        <dbReference type="ARBA" id="ARBA00023027"/>
    </source>
</evidence>
<dbReference type="PROSITE" id="PS00687">
    <property type="entry name" value="ALDEHYDE_DEHYDR_GLU"/>
    <property type="match status" value="1"/>
</dbReference>
<dbReference type="InterPro" id="IPR012394">
    <property type="entry name" value="Aldehyde_DH_NAD(P)"/>
</dbReference>
<evidence type="ECO:0000256" key="1">
    <source>
        <dbReference type="ARBA" id="ARBA00009986"/>
    </source>
</evidence>